<keyword evidence="5 7" id="KW-0508">mRNA splicing</keyword>
<keyword evidence="6 7" id="KW-0539">Nucleus</keyword>
<comment type="similarity">
    <text evidence="2 7">Belongs to the PRP38 family.</text>
</comment>
<dbReference type="InterPro" id="IPR005037">
    <property type="entry name" value="PRP38"/>
</dbReference>
<dbReference type="AlphaFoldDB" id="A0A7S0LDY6"/>
<feature type="region of interest" description="Disordered" evidence="8">
    <location>
        <begin position="281"/>
        <end position="420"/>
    </location>
</feature>
<dbReference type="PANTHER" id="PTHR23142">
    <property type="entry name" value="PRE-MRNA-SPLICING FACTOR 38A-RELATED"/>
    <property type="match status" value="1"/>
</dbReference>
<organism evidence="9">
    <name type="scientific">Coccolithus braarudii</name>
    <dbReference type="NCBI Taxonomy" id="221442"/>
    <lineage>
        <taxon>Eukaryota</taxon>
        <taxon>Haptista</taxon>
        <taxon>Haptophyta</taxon>
        <taxon>Prymnesiophyceae</taxon>
        <taxon>Coccolithales</taxon>
        <taxon>Coccolithaceae</taxon>
        <taxon>Coccolithus</taxon>
    </lineage>
</organism>
<evidence type="ECO:0000256" key="7">
    <source>
        <dbReference type="RuleBase" id="RU367025"/>
    </source>
</evidence>
<evidence type="ECO:0000256" key="2">
    <source>
        <dbReference type="ARBA" id="ARBA00006164"/>
    </source>
</evidence>
<evidence type="ECO:0000256" key="6">
    <source>
        <dbReference type="ARBA" id="ARBA00023242"/>
    </source>
</evidence>
<evidence type="ECO:0000256" key="8">
    <source>
        <dbReference type="SAM" id="MobiDB-lite"/>
    </source>
</evidence>
<keyword evidence="3 7" id="KW-0507">mRNA processing</keyword>
<feature type="compositionally biased region" description="Basic and acidic residues" evidence="8">
    <location>
        <begin position="305"/>
        <end position="321"/>
    </location>
</feature>
<keyword evidence="4 7" id="KW-0747">Spliceosome</keyword>
<dbReference type="GO" id="GO:0005681">
    <property type="term" value="C:spliceosomal complex"/>
    <property type="evidence" value="ECO:0007669"/>
    <property type="project" value="UniProtKB-KW"/>
</dbReference>
<accession>A0A7S0LDY6</accession>
<dbReference type="Pfam" id="PF03371">
    <property type="entry name" value="PRP38"/>
    <property type="match status" value="1"/>
</dbReference>
<protein>
    <recommendedName>
        <fullName evidence="7">Pre-mRNA-splicing factor 38</fullName>
    </recommendedName>
</protein>
<proteinExistence type="inferred from homology"/>
<evidence type="ECO:0000313" key="9">
    <source>
        <dbReference type="EMBL" id="CAD8607313.1"/>
    </source>
</evidence>
<dbReference type="EMBL" id="HBEY01022297">
    <property type="protein sequence ID" value="CAD8607313.1"/>
    <property type="molecule type" value="Transcribed_RNA"/>
</dbReference>
<sequence>MPPISVLPGAVPEAWQSDSTYHPVKKQTCGCFAGCPNCQREGANRMRTAKYLVGGQGRLDAVRMTPGAGNEPQQFVPEGQDGPHESDVFPLATTADPFGSQSYNLNPMLLEAIRMSDLFWQLSQNTDFNDVVDQIYYQVEYVTPWVPGTHGKKSSGMQSNLRGVSTTGTPGVAYTMLLKLYILKLTRTQIKALLDHTDSVYIRALGFLYLRVGSADGFKELWSWFEPYLGDMEELQIDGTPSTKTSIGDFARRLLTDQDFFGDRLPRIPVLVQRQIDANLKTWQPPPEPPPGQADQGGEGGVGARKRERDEYEDERARLYEESQSPNVKGRAKGRKNEEERDAETEQREAYERERIEKEAKREEERAAREREERAREKEERKREKEEEEEERKRGRESERQRELERKKDKERLRKKRDELETLDDKIKALRAKIVDKENAEMATKRAGAAPVPASVKKGA</sequence>
<feature type="compositionally biased region" description="Basic and acidic residues" evidence="8">
    <location>
        <begin position="335"/>
        <end position="420"/>
    </location>
</feature>
<reference evidence="9" key="1">
    <citation type="submission" date="2021-01" db="EMBL/GenBank/DDBJ databases">
        <authorList>
            <person name="Corre E."/>
            <person name="Pelletier E."/>
            <person name="Niang G."/>
            <person name="Scheremetjew M."/>
            <person name="Finn R."/>
            <person name="Kale V."/>
            <person name="Holt S."/>
            <person name="Cochrane G."/>
            <person name="Meng A."/>
            <person name="Brown T."/>
            <person name="Cohen L."/>
        </authorList>
    </citation>
    <scope>NUCLEOTIDE SEQUENCE</scope>
    <source>
        <strain evidence="9">PLY182g</strain>
    </source>
</reference>
<evidence type="ECO:0000256" key="4">
    <source>
        <dbReference type="ARBA" id="ARBA00022728"/>
    </source>
</evidence>
<gene>
    <name evidence="9" type="ORF">CPEL01642_LOCUS10671</name>
</gene>
<evidence type="ECO:0000256" key="1">
    <source>
        <dbReference type="ARBA" id="ARBA00004123"/>
    </source>
</evidence>
<name>A0A7S0LDY6_9EUKA</name>
<evidence type="ECO:0000256" key="3">
    <source>
        <dbReference type="ARBA" id="ARBA00022664"/>
    </source>
</evidence>
<evidence type="ECO:0000256" key="5">
    <source>
        <dbReference type="ARBA" id="ARBA00023187"/>
    </source>
</evidence>
<feature type="region of interest" description="Disordered" evidence="8">
    <location>
        <begin position="441"/>
        <end position="460"/>
    </location>
</feature>
<dbReference type="GO" id="GO:0000398">
    <property type="term" value="P:mRNA splicing, via spliceosome"/>
    <property type="evidence" value="ECO:0007669"/>
    <property type="project" value="UniProtKB-UniRule"/>
</dbReference>
<comment type="function">
    <text evidence="7">Required for pre-mRNA splicing.</text>
</comment>
<comment type="subcellular location">
    <subcellularLocation>
        <location evidence="1 7">Nucleus</location>
    </subcellularLocation>
</comment>